<proteinExistence type="predicted"/>
<dbReference type="GO" id="GO:0005829">
    <property type="term" value="C:cytosol"/>
    <property type="evidence" value="ECO:0007669"/>
    <property type="project" value="TreeGrafter"/>
</dbReference>
<feature type="domain" description="A-kinase anchor protein 7-like phosphoesterase" evidence="1">
    <location>
        <begin position="85"/>
        <end position="284"/>
    </location>
</feature>
<evidence type="ECO:0000313" key="2">
    <source>
        <dbReference type="EMBL" id="CUI15488.1"/>
    </source>
</evidence>
<dbReference type="Gene3D" id="3.90.1140.10">
    <property type="entry name" value="Cyclic phosphodiesterase"/>
    <property type="match status" value="1"/>
</dbReference>
<organism evidence="2 3">
    <name type="scientific">Bodo saltans</name>
    <name type="common">Flagellated protozoan</name>
    <dbReference type="NCBI Taxonomy" id="75058"/>
    <lineage>
        <taxon>Eukaryota</taxon>
        <taxon>Discoba</taxon>
        <taxon>Euglenozoa</taxon>
        <taxon>Kinetoplastea</taxon>
        <taxon>Metakinetoplastina</taxon>
        <taxon>Eubodonida</taxon>
        <taxon>Bodonidae</taxon>
        <taxon>Bodo</taxon>
    </lineage>
</organism>
<dbReference type="GO" id="GO:0016874">
    <property type="term" value="F:ligase activity"/>
    <property type="evidence" value="ECO:0007669"/>
    <property type="project" value="UniProtKB-KW"/>
</dbReference>
<dbReference type="InterPro" id="IPR019510">
    <property type="entry name" value="AKAP7-like_phosphoesterase"/>
</dbReference>
<dbReference type="GO" id="GO:0034237">
    <property type="term" value="F:protein kinase A regulatory subunit binding"/>
    <property type="evidence" value="ECO:0007669"/>
    <property type="project" value="TreeGrafter"/>
</dbReference>
<dbReference type="PANTHER" id="PTHR15934:SF2">
    <property type="entry name" value="A-KINASE ANCHOR PROTEIN 7-LIKE PHOSPHOESTERASE DOMAIN-CONTAINING PROTEIN"/>
    <property type="match status" value="1"/>
</dbReference>
<dbReference type="InterPro" id="IPR052641">
    <property type="entry name" value="AKAP7_isoform_gamma"/>
</dbReference>
<dbReference type="EMBL" id="CYKH01002183">
    <property type="protein sequence ID" value="CUI15488.1"/>
    <property type="molecule type" value="Genomic_DNA"/>
</dbReference>
<dbReference type="InterPro" id="IPR009097">
    <property type="entry name" value="Cyclic_Pdiesterase"/>
</dbReference>
<dbReference type="PANTHER" id="PTHR15934">
    <property type="entry name" value="RNA 2',3'-CYCLIC PHOSPHODIESTERASE"/>
    <property type="match status" value="1"/>
</dbReference>
<dbReference type="OrthoDB" id="277832at2759"/>
<name>A0A0S4KLM6_BODSA</name>
<accession>A0A0S4KLM6</accession>
<dbReference type="AlphaFoldDB" id="A0A0S4KLM6"/>
<keyword evidence="2" id="KW-0436">Ligase</keyword>
<evidence type="ECO:0000259" key="1">
    <source>
        <dbReference type="Pfam" id="PF10469"/>
    </source>
</evidence>
<dbReference type="Proteomes" id="UP000051952">
    <property type="component" value="Unassembled WGS sequence"/>
</dbReference>
<dbReference type="VEuPathDB" id="TriTrypDB:BSAL_44260"/>
<dbReference type="Pfam" id="PF10469">
    <property type="entry name" value="AKAP7_NLS"/>
    <property type="match status" value="1"/>
</dbReference>
<dbReference type="SUPFAM" id="SSF55144">
    <property type="entry name" value="LigT-like"/>
    <property type="match status" value="1"/>
</dbReference>
<dbReference type="GO" id="GO:0010738">
    <property type="term" value="P:regulation of protein kinase A signaling"/>
    <property type="evidence" value="ECO:0007669"/>
    <property type="project" value="TreeGrafter"/>
</dbReference>
<evidence type="ECO:0000313" key="3">
    <source>
        <dbReference type="Proteomes" id="UP000051952"/>
    </source>
</evidence>
<keyword evidence="3" id="KW-1185">Reference proteome</keyword>
<sequence>MRTSTFYRAAAVSLAHSLGKLNSESDGKPTPPRQYFPIKTRTVDYRVDNYATTHEAQITRRRSELRTEVDTSAVRQVDSFASGRPTHFLALRLPQRTNFRKVAATMFEEIKFSHPRFTGVLVPPARFHLTISTFQIEQASLEQSVNIISDTVATAFPSGHPFRLHLRGLGTFAGGRVIFARAHSCSESYRLDNAVKELRKSLSASSPVSIRLQGNAHDGFVPHVTLAKISKSQAAEFGRSIPTAVWSPFQHQLFGDVTFTQLDLCEMRVDDSTGYYNVVQSFSL</sequence>
<dbReference type="OMA" id="KEMHDAM"/>
<reference evidence="3" key="1">
    <citation type="submission" date="2015-09" db="EMBL/GenBank/DDBJ databases">
        <authorList>
            <consortium name="Pathogen Informatics"/>
        </authorList>
    </citation>
    <scope>NUCLEOTIDE SEQUENCE [LARGE SCALE GENOMIC DNA]</scope>
    <source>
        <strain evidence="3">Lake Konstanz</strain>
    </source>
</reference>
<protein>
    <submittedName>
        <fullName evidence="2">AKAP7 2'5' RNA ligase-like domain-containing protein, putative</fullName>
    </submittedName>
</protein>
<gene>
    <name evidence="2" type="ORF">BSAL_44260</name>
</gene>